<name>A0A0G1N5G1_9BACT</name>
<sequence length="73" mass="7919">MKISALVKPGSRKENVEKTGDGCFTVKVNAPAKDGKANRRAAQLLAEHLGIPKNSLILKRGVSSKQKIFEICE</sequence>
<dbReference type="InterPro" id="IPR003746">
    <property type="entry name" value="DUF167"/>
</dbReference>
<evidence type="ECO:0000313" key="3">
    <source>
        <dbReference type="Proteomes" id="UP000034727"/>
    </source>
</evidence>
<organism evidence="2 3">
    <name type="scientific">Candidatus Jorgensenbacteria bacterium GW2011_GWA2_45_9</name>
    <dbReference type="NCBI Taxonomy" id="1618663"/>
    <lineage>
        <taxon>Bacteria</taxon>
        <taxon>Candidatus Joergenseniibacteriota</taxon>
    </lineage>
</organism>
<dbReference type="EMBL" id="LCLJ01000003">
    <property type="protein sequence ID" value="KKU15784.1"/>
    <property type="molecule type" value="Genomic_DNA"/>
</dbReference>
<protein>
    <submittedName>
        <fullName evidence="2">Uncharacterized protein</fullName>
    </submittedName>
</protein>
<comment type="similarity">
    <text evidence="1">Belongs to the UPF0235 family.</text>
</comment>
<dbReference type="Proteomes" id="UP000034727">
    <property type="component" value="Unassembled WGS sequence"/>
</dbReference>
<dbReference type="InterPro" id="IPR036591">
    <property type="entry name" value="YggU-like_sf"/>
</dbReference>
<dbReference type="SMART" id="SM01152">
    <property type="entry name" value="DUF167"/>
    <property type="match status" value="1"/>
</dbReference>
<dbReference type="Gene3D" id="3.30.1200.10">
    <property type="entry name" value="YggU-like"/>
    <property type="match status" value="1"/>
</dbReference>
<gene>
    <name evidence="2" type="ORF">UX22_C0003G0009</name>
</gene>
<dbReference type="NCBIfam" id="TIGR00251">
    <property type="entry name" value="DUF167 family protein"/>
    <property type="match status" value="1"/>
</dbReference>
<proteinExistence type="inferred from homology"/>
<comment type="caution">
    <text evidence="2">The sequence shown here is derived from an EMBL/GenBank/DDBJ whole genome shotgun (WGS) entry which is preliminary data.</text>
</comment>
<dbReference type="SUPFAM" id="SSF69786">
    <property type="entry name" value="YggU-like"/>
    <property type="match status" value="1"/>
</dbReference>
<evidence type="ECO:0000313" key="2">
    <source>
        <dbReference type="EMBL" id="KKU15784.1"/>
    </source>
</evidence>
<evidence type="ECO:0000256" key="1">
    <source>
        <dbReference type="ARBA" id="ARBA00010364"/>
    </source>
</evidence>
<reference evidence="2 3" key="1">
    <citation type="journal article" date="2015" name="Nature">
        <title>rRNA introns, odd ribosomes, and small enigmatic genomes across a large radiation of phyla.</title>
        <authorList>
            <person name="Brown C.T."/>
            <person name="Hug L.A."/>
            <person name="Thomas B.C."/>
            <person name="Sharon I."/>
            <person name="Castelle C.J."/>
            <person name="Singh A."/>
            <person name="Wilkins M.J."/>
            <person name="Williams K.H."/>
            <person name="Banfield J.F."/>
        </authorList>
    </citation>
    <scope>NUCLEOTIDE SEQUENCE [LARGE SCALE GENOMIC DNA]</scope>
</reference>
<dbReference type="PANTHER" id="PTHR13420:SF7">
    <property type="entry name" value="UPF0235 PROTEIN C15ORF40"/>
    <property type="match status" value="1"/>
</dbReference>
<dbReference type="PANTHER" id="PTHR13420">
    <property type="entry name" value="UPF0235 PROTEIN C15ORF40"/>
    <property type="match status" value="1"/>
</dbReference>
<dbReference type="AlphaFoldDB" id="A0A0G1N5G1"/>
<dbReference type="GO" id="GO:0005737">
    <property type="term" value="C:cytoplasm"/>
    <property type="evidence" value="ECO:0007669"/>
    <property type="project" value="TreeGrafter"/>
</dbReference>
<accession>A0A0G1N5G1</accession>
<dbReference type="Pfam" id="PF02594">
    <property type="entry name" value="DUF167"/>
    <property type="match status" value="1"/>
</dbReference>